<dbReference type="Proteomes" id="UP000011519">
    <property type="component" value="Unassembled WGS sequence"/>
</dbReference>
<gene>
    <name evidence="5" type="ORF">C483_17953</name>
</gene>
<evidence type="ECO:0000256" key="1">
    <source>
        <dbReference type="ARBA" id="ARBA00022679"/>
    </source>
</evidence>
<dbReference type="CDD" id="cd04301">
    <property type="entry name" value="NAT_SF"/>
    <property type="match status" value="1"/>
</dbReference>
<evidence type="ECO:0000259" key="4">
    <source>
        <dbReference type="PROSITE" id="PS51186"/>
    </source>
</evidence>
<feature type="compositionally biased region" description="Acidic residues" evidence="3">
    <location>
        <begin position="193"/>
        <end position="205"/>
    </location>
</feature>
<dbReference type="InterPro" id="IPR000182">
    <property type="entry name" value="GNAT_dom"/>
</dbReference>
<dbReference type="STRING" id="1227493.C483_17953"/>
<proteinExistence type="predicted"/>
<organism evidence="5 6">
    <name type="scientific">Natrialba hulunbeirensis JCM 10989</name>
    <dbReference type="NCBI Taxonomy" id="1227493"/>
    <lineage>
        <taxon>Archaea</taxon>
        <taxon>Methanobacteriati</taxon>
        <taxon>Methanobacteriota</taxon>
        <taxon>Stenosarchaea group</taxon>
        <taxon>Halobacteria</taxon>
        <taxon>Halobacteriales</taxon>
        <taxon>Natrialbaceae</taxon>
        <taxon>Natrialba</taxon>
    </lineage>
</organism>
<feature type="region of interest" description="Disordered" evidence="3">
    <location>
        <begin position="184"/>
        <end position="205"/>
    </location>
</feature>
<dbReference type="PROSITE" id="PS51186">
    <property type="entry name" value="GNAT"/>
    <property type="match status" value="1"/>
</dbReference>
<dbReference type="PANTHER" id="PTHR43420">
    <property type="entry name" value="ACETYLTRANSFERASE"/>
    <property type="match status" value="1"/>
</dbReference>
<keyword evidence="6" id="KW-1185">Reference proteome</keyword>
<keyword evidence="1 5" id="KW-0808">Transferase</keyword>
<dbReference type="AlphaFoldDB" id="L9ZP18"/>
<dbReference type="Pfam" id="PF00583">
    <property type="entry name" value="Acetyltransf_1"/>
    <property type="match status" value="1"/>
</dbReference>
<dbReference type="SUPFAM" id="SSF55729">
    <property type="entry name" value="Acyl-CoA N-acyltransferases (Nat)"/>
    <property type="match status" value="1"/>
</dbReference>
<dbReference type="PATRIC" id="fig|1227493.4.peg.3611"/>
<keyword evidence="2" id="KW-0012">Acyltransferase</keyword>
<dbReference type="InterPro" id="IPR016181">
    <property type="entry name" value="Acyl_CoA_acyltransferase"/>
</dbReference>
<dbReference type="InterPro" id="IPR050680">
    <property type="entry name" value="YpeA/RimI_acetyltransf"/>
</dbReference>
<comment type="caution">
    <text evidence="5">The sequence shown here is derived from an EMBL/GenBank/DDBJ whole genome shotgun (WGS) entry which is preliminary data.</text>
</comment>
<evidence type="ECO:0000256" key="3">
    <source>
        <dbReference type="SAM" id="MobiDB-lite"/>
    </source>
</evidence>
<evidence type="ECO:0000313" key="6">
    <source>
        <dbReference type="Proteomes" id="UP000011519"/>
    </source>
</evidence>
<dbReference type="GO" id="GO:0016747">
    <property type="term" value="F:acyltransferase activity, transferring groups other than amino-acyl groups"/>
    <property type="evidence" value="ECO:0007669"/>
    <property type="project" value="InterPro"/>
</dbReference>
<evidence type="ECO:0000256" key="2">
    <source>
        <dbReference type="ARBA" id="ARBA00023315"/>
    </source>
</evidence>
<name>L9ZP18_9EURY</name>
<protein>
    <submittedName>
        <fullName evidence="5">N-acetyltransferase GCN5</fullName>
    </submittedName>
</protein>
<dbReference type="Gene3D" id="3.40.630.30">
    <property type="match status" value="1"/>
</dbReference>
<evidence type="ECO:0000313" key="5">
    <source>
        <dbReference type="EMBL" id="ELY87806.1"/>
    </source>
</evidence>
<accession>L9ZP18</accession>
<dbReference type="OrthoDB" id="38613at2157"/>
<feature type="domain" description="N-acetyltransferase" evidence="4">
    <location>
        <begin position="47"/>
        <end position="191"/>
    </location>
</feature>
<reference evidence="5 6" key="1">
    <citation type="journal article" date="2014" name="PLoS Genet.">
        <title>Phylogenetically driven sequencing of extremely halophilic archaea reveals strategies for static and dynamic osmo-response.</title>
        <authorList>
            <person name="Becker E.A."/>
            <person name="Seitzer P.M."/>
            <person name="Tritt A."/>
            <person name="Larsen D."/>
            <person name="Krusor M."/>
            <person name="Yao A.I."/>
            <person name="Wu D."/>
            <person name="Madern D."/>
            <person name="Eisen J.A."/>
            <person name="Darling A.E."/>
            <person name="Facciotti M.T."/>
        </authorList>
    </citation>
    <scope>NUCLEOTIDE SEQUENCE [LARGE SCALE GENOMIC DNA]</scope>
    <source>
        <strain evidence="5 6">JCM 10989</strain>
    </source>
</reference>
<dbReference type="RefSeq" id="WP_006654722.1">
    <property type="nucleotide sequence ID" value="NZ_AOIM01000041.1"/>
</dbReference>
<dbReference type="PANTHER" id="PTHR43420:SF12">
    <property type="entry name" value="N-ACETYLTRANSFERASE DOMAIN-CONTAINING PROTEIN"/>
    <property type="match status" value="1"/>
</dbReference>
<sequence>MVPELTIEHATADDIDAVTDLWVQLAYGQREHDAAVRAEANREMMRETLAAHRVSDGLLVARLVVDGTDSDRDRDHDDDNETIAISSSIPTSTTRTTDTTSLIVGFASFSLEHGSLELDRTRGLLSNLYVVPSHRSQGIGSKLLAAVASELEDQGADALLLEVMARNDAAQEFYRSHGFEPYRLGMQRPLTGDGDDDSDDSQEPS</sequence>
<dbReference type="EMBL" id="AOIM01000041">
    <property type="protein sequence ID" value="ELY87806.1"/>
    <property type="molecule type" value="Genomic_DNA"/>
</dbReference>